<dbReference type="Proteomes" id="UP001164250">
    <property type="component" value="Chromosome 1"/>
</dbReference>
<reference evidence="2" key="1">
    <citation type="journal article" date="2023" name="G3 (Bethesda)">
        <title>Genome assembly and association tests identify interacting loci associated with vigor, precocity, and sex in interspecific pistachio rootstocks.</title>
        <authorList>
            <person name="Palmer W."/>
            <person name="Jacygrad E."/>
            <person name="Sagayaradj S."/>
            <person name="Cavanaugh K."/>
            <person name="Han R."/>
            <person name="Bertier L."/>
            <person name="Beede B."/>
            <person name="Kafkas S."/>
            <person name="Golino D."/>
            <person name="Preece J."/>
            <person name="Michelmore R."/>
        </authorList>
    </citation>
    <scope>NUCLEOTIDE SEQUENCE [LARGE SCALE GENOMIC DNA]</scope>
</reference>
<protein>
    <submittedName>
        <fullName evidence="1">Uncharacterized protein</fullName>
    </submittedName>
</protein>
<organism evidence="1 2">
    <name type="scientific">Pistacia atlantica</name>
    <dbReference type="NCBI Taxonomy" id="434234"/>
    <lineage>
        <taxon>Eukaryota</taxon>
        <taxon>Viridiplantae</taxon>
        <taxon>Streptophyta</taxon>
        <taxon>Embryophyta</taxon>
        <taxon>Tracheophyta</taxon>
        <taxon>Spermatophyta</taxon>
        <taxon>Magnoliopsida</taxon>
        <taxon>eudicotyledons</taxon>
        <taxon>Gunneridae</taxon>
        <taxon>Pentapetalae</taxon>
        <taxon>rosids</taxon>
        <taxon>malvids</taxon>
        <taxon>Sapindales</taxon>
        <taxon>Anacardiaceae</taxon>
        <taxon>Pistacia</taxon>
    </lineage>
</organism>
<keyword evidence="2" id="KW-1185">Reference proteome</keyword>
<proteinExistence type="predicted"/>
<comment type="caution">
    <text evidence="1">The sequence shown here is derived from an EMBL/GenBank/DDBJ whole genome shotgun (WGS) entry which is preliminary data.</text>
</comment>
<dbReference type="EMBL" id="CM047897">
    <property type="protein sequence ID" value="KAJ0110396.1"/>
    <property type="molecule type" value="Genomic_DNA"/>
</dbReference>
<gene>
    <name evidence="1" type="ORF">Patl1_00738</name>
</gene>
<name>A0ACC1C4B9_9ROSI</name>
<sequence>MLSWRILSPSSSPTMYCLSTTHTLSCTTITPSRDPTASLRLPETSMDEPLKSESKPKPNSDVIESTSKKTKKDVAPGDQDQEEEEQISISRIQVPRQKYISVSKAELLDAIVSVMFHSQDDRDQFLLIASCLDSILHAEHKSILEEMRNDYFFTDSAGDEGSISSDTKLENNGKENKSVDVVNTENSDPDSDIINRNGRINKYVDDEGEEAEPNELSPFNYGLDLWNLIGSPAKNVEKYNESRLAVSTRFQRAFMQLLNSAQFEELSATDLVLTSALNTDYLLTLPVYVDWKRASESNAIIFR</sequence>
<evidence type="ECO:0000313" key="1">
    <source>
        <dbReference type="EMBL" id="KAJ0110396.1"/>
    </source>
</evidence>
<accession>A0ACC1C4B9</accession>
<evidence type="ECO:0000313" key="2">
    <source>
        <dbReference type="Proteomes" id="UP001164250"/>
    </source>
</evidence>